<dbReference type="EMBL" id="LR134190">
    <property type="protein sequence ID" value="VEB56326.1"/>
    <property type="molecule type" value="Genomic_DNA"/>
</dbReference>
<evidence type="ECO:0000313" key="1">
    <source>
        <dbReference type="EMBL" id="VEB56326.1"/>
    </source>
</evidence>
<name>A0A447TYQ4_SALET</name>
<dbReference type="Proteomes" id="UP000269208">
    <property type="component" value="Chromosome"/>
</dbReference>
<proteinExistence type="predicted"/>
<gene>
    <name evidence="1" type="ORF">NCTC6754_04313</name>
</gene>
<evidence type="ECO:0000313" key="2">
    <source>
        <dbReference type="Proteomes" id="UP000269208"/>
    </source>
</evidence>
<organism evidence="1 2">
    <name type="scientific">Salmonella enterica I</name>
    <dbReference type="NCBI Taxonomy" id="59201"/>
    <lineage>
        <taxon>Bacteria</taxon>
        <taxon>Pseudomonadati</taxon>
        <taxon>Pseudomonadota</taxon>
        <taxon>Gammaproteobacteria</taxon>
        <taxon>Enterobacterales</taxon>
        <taxon>Enterobacteriaceae</taxon>
        <taxon>Salmonella</taxon>
    </lineage>
</organism>
<dbReference type="AlphaFoldDB" id="A0A447TYQ4"/>
<sequence>MLRLQKIRQALERGALVLYAQPIRDAQGKGYDEILTRLSVRRRYHDAESVHSAYRPV</sequence>
<protein>
    <submittedName>
        <fullName evidence="1">Protein YfeA</fullName>
    </submittedName>
</protein>
<accession>A0A447TYQ4</accession>
<reference evidence="1 2" key="1">
    <citation type="submission" date="2018-12" db="EMBL/GenBank/DDBJ databases">
        <authorList>
            <consortium name="Pathogen Informatics"/>
        </authorList>
    </citation>
    <scope>NUCLEOTIDE SEQUENCE [LARGE SCALE GENOMIC DNA]</scope>
    <source>
        <strain evidence="1 2">NCTC6754</strain>
    </source>
</reference>